<dbReference type="InterPro" id="IPR013087">
    <property type="entry name" value="Znf_C2H2_type"/>
</dbReference>
<feature type="compositionally biased region" description="Polar residues" evidence="6">
    <location>
        <begin position="213"/>
        <end position="222"/>
    </location>
</feature>
<protein>
    <recommendedName>
        <fullName evidence="7">C2H2-type domain-containing protein</fullName>
    </recommendedName>
</protein>
<keyword evidence="2" id="KW-0677">Repeat</keyword>
<dbReference type="PANTHER" id="PTHR23057:SF0">
    <property type="entry name" value="JUXTAPOSED WITH ANOTHER ZINC FINGER PROTEIN 1"/>
    <property type="match status" value="1"/>
</dbReference>
<evidence type="ECO:0000256" key="6">
    <source>
        <dbReference type="SAM" id="MobiDB-lite"/>
    </source>
</evidence>
<dbReference type="PANTHER" id="PTHR23057">
    <property type="entry name" value="JUXTAPOSED WITH ANOTHER ZINC FINGER PROTEIN 1"/>
    <property type="match status" value="1"/>
</dbReference>
<dbReference type="PROSITE" id="PS50157">
    <property type="entry name" value="ZINC_FINGER_C2H2_2"/>
    <property type="match status" value="1"/>
</dbReference>
<dbReference type="EMBL" id="ML119825">
    <property type="protein sequence ID" value="RPA73334.1"/>
    <property type="molecule type" value="Genomic_DNA"/>
</dbReference>
<accession>A0A3N4HUI9</accession>
<keyword evidence="1" id="KW-0479">Metal-binding</keyword>
<keyword evidence="4" id="KW-0862">Zinc</keyword>
<dbReference type="Proteomes" id="UP000275078">
    <property type="component" value="Unassembled WGS sequence"/>
</dbReference>
<proteinExistence type="predicted"/>
<name>A0A3N4HUI9_ASCIM</name>
<dbReference type="SUPFAM" id="SSF57667">
    <property type="entry name" value="beta-beta-alpha zinc fingers"/>
    <property type="match status" value="1"/>
</dbReference>
<evidence type="ECO:0000256" key="4">
    <source>
        <dbReference type="ARBA" id="ARBA00022833"/>
    </source>
</evidence>
<reference evidence="8 9" key="1">
    <citation type="journal article" date="2018" name="Nat. Ecol. Evol.">
        <title>Pezizomycetes genomes reveal the molecular basis of ectomycorrhizal truffle lifestyle.</title>
        <authorList>
            <person name="Murat C."/>
            <person name="Payen T."/>
            <person name="Noel B."/>
            <person name="Kuo A."/>
            <person name="Morin E."/>
            <person name="Chen J."/>
            <person name="Kohler A."/>
            <person name="Krizsan K."/>
            <person name="Balestrini R."/>
            <person name="Da Silva C."/>
            <person name="Montanini B."/>
            <person name="Hainaut M."/>
            <person name="Levati E."/>
            <person name="Barry K.W."/>
            <person name="Belfiori B."/>
            <person name="Cichocki N."/>
            <person name="Clum A."/>
            <person name="Dockter R.B."/>
            <person name="Fauchery L."/>
            <person name="Guy J."/>
            <person name="Iotti M."/>
            <person name="Le Tacon F."/>
            <person name="Lindquist E.A."/>
            <person name="Lipzen A."/>
            <person name="Malagnac F."/>
            <person name="Mello A."/>
            <person name="Molinier V."/>
            <person name="Miyauchi S."/>
            <person name="Poulain J."/>
            <person name="Riccioni C."/>
            <person name="Rubini A."/>
            <person name="Sitrit Y."/>
            <person name="Splivallo R."/>
            <person name="Traeger S."/>
            <person name="Wang M."/>
            <person name="Zifcakova L."/>
            <person name="Wipf D."/>
            <person name="Zambonelli A."/>
            <person name="Paolocci F."/>
            <person name="Nowrousian M."/>
            <person name="Ottonello S."/>
            <person name="Baldrian P."/>
            <person name="Spatafora J.W."/>
            <person name="Henrissat B."/>
            <person name="Nagy L.G."/>
            <person name="Aury J.M."/>
            <person name="Wincker P."/>
            <person name="Grigoriev I.V."/>
            <person name="Bonfante P."/>
            <person name="Martin F.M."/>
        </authorList>
    </citation>
    <scope>NUCLEOTIDE SEQUENCE [LARGE SCALE GENOMIC DNA]</scope>
    <source>
        <strain evidence="8 9">RN42</strain>
    </source>
</reference>
<sequence length="476" mass="52189">MPISSKFRRESFAQSLTGNGGLSWAGISVGSWVRDDILMAGTSPAVNQPTSFHSSSYLPKLEAQFFKEFLCCGKTLPGLHDLLGHYEQFHAHQQPPNMANIGGMQDDAYPPRQQQQHLQIPGANSDMIRNTPGFATQMNGMGNGIDYGMMRQQQLARLQKYEAQNHEREDQDDDDDAEAAGEMDMEMDDITPSPRHHSQSQTPQHPNQQQLPFQSSQRPQTSLLTQNLQAVQQQQQHHNQPFNQLSPESSAPGTPLALEHNDQFSHLFPGQNVGGMPVNAGFGGYQGNHTGGPDLSLDMGCIDQPGKTLYSPNGLNGLTAAEMRRLRQGIQMGMAGGDPPQLPGGFTSRPDLQMSEIDDKPFKCPVIGCEKAYKNQNGLKYHKGHGHTNQQLQENPDGTVSIVNPETSTPYPGTLGMEKEKPYRCEFCGKRYKNLNGLKYHRGHSQRCAAQIAQPPLAPGAVVSVAGGIPGEMPFV</sequence>
<keyword evidence="9" id="KW-1185">Reference proteome</keyword>
<feature type="compositionally biased region" description="Low complexity" evidence="6">
    <location>
        <begin position="199"/>
        <end position="212"/>
    </location>
</feature>
<dbReference type="PROSITE" id="PS00028">
    <property type="entry name" value="ZINC_FINGER_C2H2_1"/>
    <property type="match status" value="1"/>
</dbReference>
<evidence type="ECO:0000256" key="3">
    <source>
        <dbReference type="ARBA" id="ARBA00022771"/>
    </source>
</evidence>
<dbReference type="STRING" id="1160509.A0A3N4HUI9"/>
<keyword evidence="3 5" id="KW-0863">Zinc-finger</keyword>
<organism evidence="8 9">
    <name type="scientific">Ascobolus immersus RN42</name>
    <dbReference type="NCBI Taxonomy" id="1160509"/>
    <lineage>
        <taxon>Eukaryota</taxon>
        <taxon>Fungi</taxon>
        <taxon>Dikarya</taxon>
        <taxon>Ascomycota</taxon>
        <taxon>Pezizomycotina</taxon>
        <taxon>Pezizomycetes</taxon>
        <taxon>Pezizales</taxon>
        <taxon>Ascobolaceae</taxon>
        <taxon>Ascobolus</taxon>
    </lineage>
</organism>
<evidence type="ECO:0000256" key="5">
    <source>
        <dbReference type="PROSITE-ProRule" id="PRU00042"/>
    </source>
</evidence>
<feature type="domain" description="C2H2-type" evidence="7">
    <location>
        <begin position="362"/>
        <end position="392"/>
    </location>
</feature>
<feature type="region of interest" description="Disordered" evidence="6">
    <location>
        <begin position="187"/>
        <end position="256"/>
    </location>
</feature>
<evidence type="ECO:0000313" key="8">
    <source>
        <dbReference type="EMBL" id="RPA73334.1"/>
    </source>
</evidence>
<gene>
    <name evidence="8" type="ORF">BJ508DRAFT_216264</name>
</gene>
<evidence type="ECO:0000313" key="9">
    <source>
        <dbReference type="Proteomes" id="UP000275078"/>
    </source>
</evidence>
<dbReference type="InterPro" id="IPR036236">
    <property type="entry name" value="Znf_C2H2_sf"/>
</dbReference>
<feature type="compositionally biased region" description="Low complexity" evidence="6">
    <location>
        <begin position="223"/>
        <end position="245"/>
    </location>
</feature>
<dbReference type="SMART" id="SM00355">
    <property type="entry name" value="ZnF_C2H2"/>
    <property type="match status" value="2"/>
</dbReference>
<feature type="region of interest" description="Disordered" evidence="6">
    <location>
        <begin position="103"/>
        <end position="125"/>
    </location>
</feature>
<dbReference type="OrthoDB" id="3269380at2759"/>
<evidence type="ECO:0000256" key="2">
    <source>
        <dbReference type="ARBA" id="ARBA00022737"/>
    </source>
</evidence>
<evidence type="ECO:0000259" key="7">
    <source>
        <dbReference type="PROSITE" id="PS50157"/>
    </source>
</evidence>
<dbReference type="InterPro" id="IPR051580">
    <property type="entry name" value="ZnF-Chromatin_assoc"/>
</dbReference>
<dbReference type="GO" id="GO:0008270">
    <property type="term" value="F:zinc ion binding"/>
    <property type="evidence" value="ECO:0007669"/>
    <property type="project" value="UniProtKB-KW"/>
</dbReference>
<dbReference type="AlphaFoldDB" id="A0A3N4HUI9"/>
<evidence type="ECO:0000256" key="1">
    <source>
        <dbReference type="ARBA" id="ARBA00022723"/>
    </source>
</evidence>
<dbReference type="GO" id="GO:0005634">
    <property type="term" value="C:nucleus"/>
    <property type="evidence" value="ECO:0007669"/>
    <property type="project" value="TreeGrafter"/>
</dbReference>
<dbReference type="Gene3D" id="3.30.160.60">
    <property type="entry name" value="Classic Zinc Finger"/>
    <property type="match status" value="1"/>
</dbReference>